<feature type="transmembrane region" description="Helical" evidence="1">
    <location>
        <begin position="112"/>
        <end position="133"/>
    </location>
</feature>
<dbReference type="EMBL" id="JADFTZ010000001">
    <property type="protein sequence ID" value="MBE9575627.1"/>
    <property type="molecule type" value="Genomic_DNA"/>
</dbReference>
<feature type="transmembrane region" description="Helical" evidence="1">
    <location>
        <begin position="29"/>
        <end position="50"/>
    </location>
</feature>
<evidence type="ECO:0000313" key="3">
    <source>
        <dbReference type="Proteomes" id="UP000656274"/>
    </source>
</evidence>
<proteinExistence type="predicted"/>
<dbReference type="RefSeq" id="WP_194093523.1">
    <property type="nucleotide sequence ID" value="NZ_JADFTZ010000001.1"/>
</dbReference>
<sequence length="139" mass="16729">MIKLIRYVYWCCAHINYKHFGENGETGKIILSFITFFGIFDVLMFFRVLLFEHTDFVILFGNFFKDVFKIVGLILAFVIYYLINKNFKNYPVMNNNEFSNVSKRKRLLHTTCIFVFLMLELYILLIILSPTFYPRQLIY</sequence>
<accession>A0ABR9WNZ6</accession>
<keyword evidence="1" id="KW-0472">Membrane</keyword>
<name>A0ABR9WNZ6_9FLAO</name>
<evidence type="ECO:0000313" key="2">
    <source>
        <dbReference type="EMBL" id="MBE9575627.1"/>
    </source>
</evidence>
<keyword evidence="1" id="KW-0812">Transmembrane</keyword>
<protein>
    <submittedName>
        <fullName evidence="2">Uncharacterized protein</fullName>
    </submittedName>
</protein>
<feature type="transmembrane region" description="Helical" evidence="1">
    <location>
        <begin position="56"/>
        <end position="83"/>
    </location>
</feature>
<gene>
    <name evidence="2" type="ORF">IM755_02810</name>
</gene>
<keyword evidence="3" id="KW-1185">Reference proteome</keyword>
<dbReference type="Proteomes" id="UP000656274">
    <property type="component" value="Unassembled WGS sequence"/>
</dbReference>
<evidence type="ECO:0000256" key="1">
    <source>
        <dbReference type="SAM" id="Phobius"/>
    </source>
</evidence>
<reference evidence="2 3" key="1">
    <citation type="submission" date="2020-10" db="EMBL/GenBank/DDBJ databases">
        <title>The genome sequence of Flavobacterium aquaticum 1Y8A.</title>
        <authorList>
            <person name="Liu Y."/>
        </authorList>
    </citation>
    <scope>NUCLEOTIDE SEQUENCE [LARGE SCALE GENOMIC DNA]</scope>
    <source>
        <strain evidence="2 3">1Y8A</strain>
    </source>
</reference>
<comment type="caution">
    <text evidence="2">The sequence shown here is derived from an EMBL/GenBank/DDBJ whole genome shotgun (WGS) entry which is preliminary data.</text>
</comment>
<keyword evidence="1" id="KW-1133">Transmembrane helix</keyword>
<organism evidence="2 3">
    <name type="scientific">Flavobacterium proteolyticum</name>
    <dbReference type="NCBI Taxonomy" id="2911683"/>
    <lineage>
        <taxon>Bacteria</taxon>
        <taxon>Pseudomonadati</taxon>
        <taxon>Bacteroidota</taxon>
        <taxon>Flavobacteriia</taxon>
        <taxon>Flavobacteriales</taxon>
        <taxon>Flavobacteriaceae</taxon>
        <taxon>Flavobacterium</taxon>
    </lineage>
</organism>